<evidence type="ECO:0000313" key="14">
    <source>
        <dbReference type="Proteomes" id="UP000230750"/>
    </source>
</evidence>
<dbReference type="Pfam" id="PF03062">
    <property type="entry name" value="MBOAT"/>
    <property type="match status" value="1"/>
</dbReference>
<organism evidence="13 14">
    <name type="scientific">Stichopus japonicus</name>
    <name type="common">Sea cucumber</name>
    <dbReference type="NCBI Taxonomy" id="307972"/>
    <lineage>
        <taxon>Eukaryota</taxon>
        <taxon>Metazoa</taxon>
        <taxon>Echinodermata</taxon>
        <taxon>Eleutherozoa</taxon>
        <taxon>Echinozoa</taxon>
        <taxon>Holothuroidea</taxon>
        <taxon>Aspidochirotacea</taxon>
        <taxon>Aspidochirotida</taxon>
        <taxon>Stichopodidae</taxon>
        <taxon>Apostichopus</taxon>
    </lineage>
</organism>
<dbReference type="GO" id="GO:0016055">
    <property type="term" value="P:Wnt signaling pathway"/>
    <property type="evidence" value="ECO:0007669"/>
    <property type="project" value="UniProtKB-KW"/>
</dbReference>
<comment type="similarity">
    <text evidence="8">Belongs to the membrane-bound acyltransferase family. Porcupine subfamily.</text>
</comment>
<dbReference type="InterPro" id="IPR004299">
    <property type="entry name" value="MBOAT_fam"/>
</dbReference>
<keyword evidence="6 12" id="KW-0472">Membrane</keyword>
<dbReference type="GO" id="GO:0016020">
    <property type="term" value="C:membrane"/>
    <property type="evidence" value="ECO:0007669"/>
    <property type="project" value="UniProtKB-SubCell"/>
</dbReference>
<gene>
    <name evidence="13" type="ORF">BSL78_06928</name>
</gene>
<name>A0A2G8L7D7_STIJA</name>
<dbReference type="PANTHER" id="PTHR13906">
    <property type="entry name" value="PORCUPINE"/>
    <property type="match status" value="1"/>
</dbReference>
<evidence type="ECO:0000313" key="13">
    <source>
        <dbReference type="EMBL" id="PIK56189.1"/>
    </source>
</evidence>
<dbReference type="GO" id="GO:0030258">
    <property type="term" value="P:lipid modification"/>
    <property type="evidence" value="ECO:0007669"/>
    <property type="project" value="TreeGrafter"/>
</dbReference>
<evidence type="ECO:0000256" key="6">
    <source>
        <dbReference type="ARBA" id="ARBA00023136"/>
    </source>
</evidence>
<evidence type="ECO:0000256" key="12">
    <source>
        <dbReference type="SAM" id="Phobius"/>
    </source>
</evidence>
<dbReference type="GO" id="GO:0005783">
    <property type="term" value="C:endoplasmic reticulum"/>
    <property type="evidence" value="ECO:0007669"/>
    <property type="project" value="TreeGrafter"/>
</dbReference>
<feature type="transmembrane region" description="Helical" evidence="12">
    <location>
        <begin position="256"/>
        <end position="284"/>
    </location>
</feature>
<keyword evidence="7" id="KW-0012">Acyltransferase</keyword>
<accession>A0A2G8L7D7</accession>
<comment type="caution">
    <text evidence="13">The sequence shown here is derived from an EMBL/GenBank/DDBJ whole genome shotgun (WGS) entry which is preliminary data.</text>
</comment>
<comment type="subcellular location">
    <subcellularLocation>
        <location evidence="1">Membrane</location>
        <topology evidence="1">Multi-pass membrane protein</topology>
    </subcellularLocation>
</comment>
<evidence type="ECO:0000256" key="7">
    <source>
        <dbReference type="ARBA" id="ARBA00023315"/>
    </source>
</evidence>
<feature type="transmembrane region" description="Helical" evidence="12">
    <location>
        <begin position="445"/>
        <end position="466"/>
    </location>
</feature>
<dbReference type="GO" id="GO:1990698">
    <property type="term" value="F:palmitoleoyltransferase activity"/>
    <property type="evidence" value="ECO:0007669"/>
    <property type="project" value="UniProtKB-EC"/>
</dbReference>
<dbReference type="EC" id="2.3.1.250" evidence="9"/>
<sequence length="507" mass="57805">MDLDFGDYDAPDYFTEDMIPEDMDLSDLDLSNIPEDVLEQLMAEYFQNNYETYDYESDPQPVDISYVEHFKDCGLPTLQQAIQIIGPLLLLSVCVKLSSVTGFPKVLVHLLSTATGLVSLYLFFHTSLHFLITFSILGYSLLFLLDQTNYQRKGAACAVMCLLYSFDLLCEPYVLEKELFVAEPTEWHKVRGSQMILAMKIISMGFDLDTGQIPSLPGPVEYQGYCFCVGSVIFGPWTSYNSYLEVVQSSSLNWRWLFSGIFAVFLSLICLLLSTCVSSILFMTTEYKWLQAYRDAFSFRTSHYFVSYASEATAILVGFGETRSDDKITWNIPVARPWRVEIPRSLGEVVVSWNLPMHHWLKAYVFKISRPLGQFPAVLLTFMASAMLHGLNFQLAAVLISLAFISYIEFGLRKKLADAFSACILARSCKPECVHNYRTFHPIVLLMNLVFGLLTIFHLAYLGVMFDTDSSLQEEGYDMSHTLNKWSELDYASHYVALVTFLCYWLI</sequence>
<feature type="transmembrane region" description="Helical" evidence="12">
    <location>
        <begin position="130"/>
        <end position="145"/>
    </location>
</feature>
<evidence type="ECO:0000256" key="10">
    <source>
        <dbReference type="ARBA" id="ARBA00040371"/>
    </source>
</evidence>
<evidence type="ECO:0000256" key="11">
    <source>
        <dbReference type="ARBA" id="ARBA00047978"/>
    </source>
</evidence>
<evidence type="ECO:0000256" key="9">
    <source>
        <dbReference type="ARBA" id="ARBA00038867"/>
    </source>
</evidence>
<keyword evidence="14" id="KW-1185">Reference proteome</keyword>
<keyword evidence="5 12" id="KW-1133">Transmembrane helix</keyword>
<dbReference type="InterPro" id="IPR049941">
    <property type="entry name" value="LPLAT_7/PORCN-like"/>
</dbReference>
<dbReference type="GO" id="GO:0017147">
    <property type="term" value="F:Wnt-protein binding"/>
    <property type="evidence" value="ECO:0007669"/>
    <property type="project" value="TreeGrafter"/>
</dbReference>
<dbReference type="AlphaFoldDB" id="A0A2G8L7D7"/>
<protein>
    <recommendedName>
        <fullName evidence="10">Protein-serine O-palmitoleoyltransferase porcupine</fullName>
        <ecNumber evidence="9">2.3.1.250</ecNumber>
    </recommendedName>
</protein>
<keyword evidence="4 12" id="KW-0812">Transmembrane</keyword>
<reference evidence="13 14" key="1">
    <citation type="journal article" date="2017" name="PLoS Biol.">
        <title>The sea cucumber genome provides insights into morphological evolution and visceral regeneration.</title>
        <authorList>
            <person name="Zhang X."/>
            <person name="Sun L."/>
            <person name="Yuan J."/>
            <person name="Sun Y."/>
            <person name="Gao Y."/>
            <person name="Zhang L."/>
            <person name="Li S."/>
            <person name="Dai H."/>
            <person name="Hamel J.F."/>
            <person name="Liu C."/>
            <person name="Yu Y."/>
            <person name="Liu S."/>
            <person name="Lin W."/>
            <person name="Guo K."/>
            <person name="Jin S."/>
            <person name="Xu P."/>
            <person name="Storey K.B."/>
            <person name="Huan P."/>
            <person name="Zhang T."/>
            <person name="Zhou Y."/>
            <person name="Zhang J."/>
            <person name="Lin C."/>
            <person name="Li X."/>
            <person name="Xing L."/>
            <person name="Huo D."/>
            <person name="Sun M."/>
            <person name="Wang L."/>
            <person name="Mercier A."/>
            <person name="Li F."/>
            <person name="Yang H."/>
            <person name="Xiang J."/>
        </authorList>
    </citation>
    <scope>NUCLEOTIDE SEQUENCE [LARGE SCALE GENOMIC DNA]</scope>
    <source>
        <strain evidence="13">Shaxun</strain>
        <tissue evidence="13">Muscle</tissue>
    </source>
</reference>
<evidence type="ECO:0000256" key="2">
    <source>
        <dbReference type="ARBA" id="ARBA00022679"/>
    </source>
</evidence>
<evidence type="ECO:0000256" key="8">
    <source>
        <dbReference type="ARBA" id="ARBA00038269"/>
    </source>
</evidence>
<dbReference type="EMBL" id="MRZV01000185">
    <property type="protein sequence ID" value="PIK56189.1"/>
    <property type="molecule type" value="Genomic_DNA"/>
</dbReference>
<dbReference type="GO" id="GO:0061355">
    <property type="term" value="P:Wnt protein secretion"/>
    <property type="evidence" value="ECO:0007669"/>
    <property type="project" value="TreeGrafter"/>
</dbReference>
<comment type="catalytic activity">
    <reaction evidence="11">
        <text>[Wnt protein]-L-serine + (9Z)-hexadecenoyl-CoA = [Wnt protein]-O-(9Z)-hexadecenoyl-L-serine + CoA</text>
        <dbReference type="Rhea" id="RHEA:45336"/>
        <dbReference type="Rhea" id="RHEA-COMP:11170"/>
        <dbReference type="Rhea" id="RHEA-COMP:11171"/>
        <dbReference type="ChEBI" id="CHEBI:29999"/>
        <dbReference type="ChEBI" id="CHEBI:57287"/>
        <dbReference type="ChEBI" id="CHEBI:61540"/>
        <dbReference type="ChEBI" id="CHEBI:85189"/>
        <dbReference type="EC" id="2.3.1.250"/>
    </reaction>
</comment>
<proteinExistence type="inferred from homology"/>
<dbReference type="OrthoDB" id="5968863at2759"/>
<evidence type="ECO:0000256" key="5">
    <source>
        <dbReference type="ARBA" id="ARBA00022989"/>
    </source>
</evidence>
<evidence type="ECO:0000256" key="4">
    <source>
        <dbReference type="ARBA" id="ARBA00022692"/>
    </source>
</evidence>
<dbReference type="PANTHER" id="PTHR13906:SF12">
    <property type="entry name" value="PROTEIN-SERINE O-PALMITOLEOYLTRANSFERASE PORCUPINE"/>
    <property type="match status" value="1"/>
</dbReference>
<keyword evidence="2" id="KW-0808">Transferase</keyword>
<evidence type="ECO:0000256" key="3">
    <source>
        <dbReference type="ARBA" id="ARBA00022687"/>
    </source>
</evidence>
<dbReference type="STRING" id="307972.A0A2G8L7D7"/>
<evidence type="ECO:0000256" key="1">
    <source>
        <dbReference type="ARBA" id="ARBA00004141"/>
    </source>
</evidence>
<dbReference type="Proteomes" id="UP000230750">
    <property type="component" value="Unassembled WGS sequence"/>
</dbReference>
<feature type="transmembrane region" description="Helical" evidence="12">
    <location>
        <begin position="395"/>
        <end position="412"/>
    </location>
</feature>
<keyword evidence="3" id="KW-0879">Wnt signaling pathway</keyword>